<dbReference type="InterPro" id="IPR035914">
    <property type="entry name" value="Sperma_CUB_dom_sf"/>
</dbReference>
<dbReference type="Pfam" id="PF00431">
    <property type="entry name" value="CUB"/>
    <property type="match status" value="2"/>
</dbReference>
<evidence type="ECO:0000259" key="4">
    <source>
        <dbReference type="PROSITE" id="PS01180"/>
    </source>
</evidence>
<dbReference type="SUPFAM" id="SSF49854">
    <property type="entry name" value="Spermadhesin, CUB domain"/>
    <property type="match status" value="2"/>
</dbReference>
<evidence type="ECO:0000313" key="5">
    <source>
        <dbReference type="Proteomes" id="UP000887577"/>
    </source>
</evidence>
<organism evidence="5 6">
    <name type="scientific">Panagrolaimus superbus</name>
    <dbReference type="NCBI Taxonomy" id="310955"/>
    <lineage>
        <taxon>Eukaryota</taxon>
        <taxon>Metazoa</taxon>
        <taxon>Ecdysozoa</taxon>
        <taxon>Nematoda</taxon>
        <taxon>Chromadorea</taxon>
        <taxon>Rhabditida</taxon>
        <taxon>Tylenchina</taxon>
        <taxon>Panagrolaimomorpha</taxon>
        <taxon>Panagrolaimoidea</taxon>
        <taxon>Panagrolaimidae</taxon>
        <taxon>Panagrolaimus</taxon>
    </lineage>
</organism>
<dbReference type="PANTHER" id="PTHR24251:SF40">
    <property type="entry name" value="CUB DOMAIN-CONTAINING PROTEIN"/>
    <property type="match status" value="1"/>
</dbReference>
<evidence type="ECO:0000256" key="2">
    <source>
        <dbReference type="ARBA" id="ARBA00023157"/>
    </source>
</evidence>
<dbReference type="PANTHER" id="PTHR24251">
    <property type="entry name" value="OVOCHYMASE-RELATED"/>
    <property type="match status" value="1"/>
</dbReference>
<dbReference type="CDD" id="cd00041">
    <property type="entry name" value="CUB"/>
    <property type="match status" value="2"/>
</dbReference>
<feature type="disulfide bond" evidence="3">
    <location>
        <begin position="158"/>
        <end position="185"/>
    </location>
</feature>
<reference evidence="6" key="1">
    <citation type="submission" date="2022-11" db="UniProtKB">
        <authorList>
            <consortium name="WormBaseParasite"/>
        </authorList>
    </citation>
    <scope>IDENTIFICATION</scope>
</reference>
<dbReference type="Proteomes" id="UP000887577">
    <property type="component" value="Unplaced"/>
</dbReference>
<proteinExistence type="predicted"/>
<dbReference type="SMART" id="SM00042">
    <property type="entry name" value="CUB"/>
    <property type="match status" value="1"/>
</dbReference>
<keyword evidence="2 3" id="KW-1015">Disulfide bond</keyword>
<keyword evidence="5" id="KW-1185">Reference proteome</keyword>
<evidence type="ECO:0000313" key="6">
    <source>
        <dbReference type="WBParaSite" id="PSU_v2.g19071.t1"/>
    </source>
</evidence>
<dbReference type="Gene3D" id="2.60.120.290">
    <property type="entry name" value="Spermadhesin, CUB domain"/>
    <property type="match status" value="2"/>
</dbReference>
<sequence length="229" mass="25442">MKNFNIYFIAIFAYLEIRYCFPLSKASITFTSLNEDIICPRIQWTNLTSGTLFSPNFPGSYPNNANCTYMLTCPIGTRVTVIFEIIKLDPCCDHIFLYDGPGINATNLISQISESSTTYKYETIVSNIMTVHFVSDANYVLQGFYAVFSTSDDTITQCSSNNYSNLFGVVVSPDYPSSYPPNSDCSYLIGNGQPETVILLTINFFHTEGCCDNLKIFDGINASGNATQT</sequence>
<dbReference type="AlphaFoldDB" id="A0A914YNY9"/>
<name>A0A914YNY9_9BILA</name>
<protein>
    <submittedName>
        <fullName evidence="6">CUB domain-containing protein</fullName>
    </submittedName>
</protein>
<dbReference type="WBParaSite" id="PSU_v2.g19071.t1">
    <property type="protein sequence ID" value="PSU_v2.g19071.t1"/>
    <property type="gene ID" value="PSU_v2.g19071"/>
</dbReference>
<feature type="domain" description="CUB" evidence="4">
    <location>
        <begin position="39"/>
        <end position="151"/>
    </location>
</feature>
<keyword evidence="1" id="KW-0677">Repeat</keyword>
<evidence type="ECO:0000256" key="3">
    <source>
        <dbReference type="PROSITE-ProRule" id="PRU00059"/>
    </source>
</evidence>
<evidence type="ECO:0000256" key="1">
    <source>
        <dbReference type="ARBA" id="ARBA00022737"/>
    </source>
</evidence>
<comment type="caution">
    <text evidence="3">Lacks conserved residue(s) required for the propagation of feature annotation.</text>
</comment>
<feature type="domain" description="CUB" evidence="4">
    <location>
        <begin position="158"/>
        <end position="229"/>
    </location>
</feature>
<accession>A0A914YNY9</accession>
<dbReference type="InterPro" id="IPR000859">
    <property type="entry name" value="CUB_dom"/>
</dbReference>
<dbReference type="PROSITE" id="PS01180">
    <property type="entry name" value="CUB"/>
    <property type="match status" value="2"/>
</dbReference>